<comment type="caution">
    <text evidence="3">The sequence shown here is derived from an EMBL/GenBank/DDBJ whole genome shotgun (WGS) entry which is preliminary data.</text>
</comment>
<dbReference type="SMART" id="SM00507">
    <property type="entry name" value="HNHc"/>
    <property type="match status" value="1"/>
</dbReference>
<dbReference type="Proteomes" id="UP000285693">
    <property type="component" value="Unassembled WGS sequence"/>
</dbReference>
<protein>
    <submittedName>
        <fullName evidence="3">HNH endonuclease</fullName>
    </submittedName>
</protein>
<keyword evidence="1" id="KW-0175">Coiled coil</keyword>
<evidence type="ECO:0000313" key="4">
    <source>
        <dbReference type="EMBL" id="RHF85298.1"/>
    </source>
</evidence>
<sequence>MPLIIAIIVIIIIVKVISKRKYEELEKEILQKLGFSSWNMVTYFDEYVAVKSRQALEKYDDVKFFKENKGKLTRAEEIIKKKNNIVDILKKFLEDNEYKSRPKYRQITRQIDVVLRNASAYRIKVQYISSAGNHLGEKVITLQQSSINKFKKDPSLLMGKGEYNKYLKEQQKEALSKKQHEYYEKVNSIIDYANKNRDMLVIKGSQEKVDNLVIQLFDKTVNSIKKIKTIDSEEWTVIGDFIIHHKRELEKIVNNNQRILDYYESSEFLKIKETCEAMMSSQREFNEYINEKIQSISKLFGTRVVRNETINDDEYDYIRPYKKTITPFTAEVSATVFASAENNPLEYIVKNFYPNKKSYPEQIRKLYILIEELETLRDAKQIIENYKADYQQYLGDVPAFIMENDEAGFYSRLGFANIDESVLTVEYKFSYTSNGGMARRSFIVPMTEETIIELIKLLESKLTASAFAKEQRTLMTKKLREFIKKRDNYTCCNCGNSIYAEPNLLLEIDHIIPVSKGGCTEEKNLQTLCWKCNRSKSDKIIS</sequence>
<feature type="domain" description="HNH nuclease" evidence="2">
    <location>
        <begin position="478"/>
        <end position="534"/>
    </location>
</feature>
<feature type="coiled-coil region" evidence="1">
    <location>
        <begin position="369"/>
        <end position="396"/>
    </location>
</feature>
<dbReference type="InterPro" id="IPR003615">
    <property type="entry name" value="HNH_nuc"/>
</dbReference>
<dbReference type="GO" id="GO:0004519">
    <property type="term" value="F:endonuclease activity"/>
    <property type="evidence" value="ECO:0007669"/>
    <property type="project" value="UniProtKB-KW"/>
</dbReference>
<dbReference type="InterPro" id="IPR052892">
    <property type="entry name" value="NA-targeting_endonuclease"/>
</dbReference>
<dbReference type="GO" id="GO:0008270">
    <property type="term" value="F:zinc ion binding"/>
    <property type="evidence" value="ECO:0007669"/>
    <property type="project" value="InterPro"/>
</dbReference>
<organism evidence="3 6">
    <name type="scientific">Coprococcus comes</name>
    <dbReference type="NCBI Taxonomy" id="410072"/>
    <lineage>
        <taxon>Bacteria</taxon>
        <taxon>Bacillati</taxon>
        <taxon>Bacillota</taxon>
        <taxon>Clostridia</taxon>
        <taxon>Lachnospirales</taxon>
        <taxon>Lachnospiraceae</taxon>
        <taxon>Coprococcus</taxon>
    </lineage>
</organism>
<dbReference type="RefSeq" id="WP_117824138.1">
    <property type="nucleotide sequence ID" value="NZ_QRHO01000002.1"/>
</dbReference>
<gene>
    <name evidence="4" type="ORF">DW656_02735</name>
    <name evidence="3" type="ORF">DWW65_10610</name>
</gene>
<evidence type="ECO:0000313" key="5">
    <source>
        <dbReference type="Proteomes" id="UP000284579"/>
    </source>
</evidence>
<accession>A0A3R5XH55</accession>
<keyword evidence="3" id="KW-0378">Hydrolase</keyword>
<dbReference type="Pfam" id="PF01844">
    <property type="entry name" value="HNH"/>
    <property type="match status" value="1"/>
</dbReference>
<dbReference type="PANTHER" id="PTHR33877:SF1">
    <property type="entry name" value="TYPE IV METHYL-DIRECTED RESTRICTION ENZYME ECOKMCRA"/>
    <property type="match status" value="1"/>
</dbReference>
<dbReference type="Gene3D" id="1.10.30.50">
    <property type="match status" value="1"/>
</dbReference>
<keyword evidence="3" id="KW-0255">Endonuclease</keyword>
<keyword evidence="3" id="KW-0540">Nuclease</keyword>
<dbReference type="EMBL" id="QRHO01000002">
    <property type="protein sequence ID" value="RHF85298.1"/>
    <property type="molecule type" value="Genomic_DNA"/>
</dbReference>
<reference evidence="5 6" key="1">
    <citation type="submission" date="2018-08" db="EMBL/GenBank/DDBJ databases">
        <title>A genome reference for cultivated species of the human gut microbiota.</title>
        <authorList>
            <person name="Zou Y."/>
            <person name="Xue W."/>
            <person name="Luo G."/>
        </authorList>
    </citation>
    <scope>NUCLEOTIDE SEQUENCE [LARGE SCALE GENOMIC DNA]</scope>
    <source>
        <strain evidence="3 6">AF16-31</strain>
        <strain evidence="4 5">AM23-3</strain>
    </source>
</reference>
<dbReference type="EMBL" id="QRXY01000013">
    <property type="protein sequence ID" value="RGU44905.1"/>
    <property type="molecule type" value="Genomic_DNA"/>
</dbReference>
<dbReference type="AlphaFoldDB" id="A0A3R5XH55"/>
<dbReference type="GO" id="GO:0003676">
    <property type="term" value="F:nucleic acid binding"/>
    <property type="evidence" value="ECO:0007669"/>
    <property type="project" value="InterPro"/>
</dbReference>
<dbReference type="PANTHER" id="PTHR33877">
    <property type="entry name" value="SLL1193 PROTEIN"/>
    <property type="match status" value="1"/>
</dbReference>
<evidence type="ECO:0000256" key="1">
    <source>
        <dbReference type="SAM" id="Coils"/>
    </source>
</evidence>
<evidence type="ECO:0000313" key="3">
    <source>
        <dbReference type="EMBL" id="RGU44905.1"/>
    </source>
</evidence>
<dbReference type="CDD" id="cd00085">
    <property type="entry name" value="HNHc"/>
    <property type="match status" value="1"/>
</dbReference>
<dbReference type="Proteomes" id="UP000284579">
    <property type="component" value="Unassembled WGS sequence"/>
</dbReference>
<evidence type="ECO:0000259" key="2">
    <source>
        <dbReference type="SMART" id="SM00507"/>
    </source>
</evidence>
<evidence type="ECO:0000313" key="6">
    <source>
        <dbReference type="Proteomes" id="UP000285693"/>
    </source>
</evidence>
<dbReference type="InterPro" id="IPR002711">
    <property type="entry name" value="HNH"/>
</dbReference>
<name>A0A3R5XH55_9FIRM</name>
<proteinExistence type="predicted"/>